<evidence type="ECO:0000313" key="3">
    <source>
        <dbReference type="Proteomes" id="UP001187531"/>
    </source>
</evidence>
<protein>
    <submittedName>
        <fullName evidence="2">Uncharacterized protein</fullName>
    </submittedName>
</protein>
<dbReference type="Gene3D" id="3.60.10.10">
    <property type="entry name" value="Endonuclease/exonuclease/phosphatase"/>
    <property type="match status" value="1"/>
</dbReference>
<reference evidence="2" key="1">
    <citation type="submission" date="2023-07" db="EMBL/GenBank/DDBJ databases">
        <title>Chromosome-level genome assembly of Artemia franciscana.</title>
        <authorList>
            <person name="Jo E."/>
        </authorList>
    </citation>
    <scope>NUCLEOTIDE SEQUENCE</scope>
    <source>
        <tissue evidence="2">Whole body</tissue>
    </source>
</reference>
<evidence type="ECO:0000256" key="1">
    <source>
        <dbReference type="SAM" id="MobiDB-lite"/>
    </source>
</evidence>
<dbReference type="SUPFAM" id="SSF56219">
    <property type="entry name" value="DNase I-like"/>
    <property type="match status" value="1"/>
</dbReference>
<accession>A0AA88HSI5</accession>
<dbReference type="AlphaFoldDB" id="A0AA88HSI5"/>
<dbReference type="EMBL" id="JAVRJZ010000015">
    <property type="protein sequence ID" value="KAK2712824.1"/>
    <property type="molecule type" value="Genomic_DNA"/>
</dbReference>
<dbReference type="Proteomes" id="UP001187531">
    <property type="component" value="Unassembled WGS sequence"/>
</dbReference>
<comment type="caution">
    <text evidence="2">The sequence shown here is derived from an EMBL/GenBank/DDBJ whole genome shotgun (WGS) entry which is preliminary data.</text>
</comment>
<feature type="compositionally biased region" description="Basic residues" evidence="1">
    <location>
        <begin position="1"/>
        <end position="11"/>
    </location>
</feature>
<keyword evidence="3" id="KW-1185">Reference proteome</keyword>
<evidence type="ECO:0000313" key="2">
    <source>
        <dbReference type="EMBL" id="KAK2712824.1"/>
    </source>
</evidence>
<dbReference type="InterPro" id="IPR036691">
    <property type="entry name" value="Endo/exonu/phosph_ase_sf"/>
</dbReference>
<sequence length="255" mass="28694">MMKMANKKIRTHATTSGVTDGMRPRIANCENDNDDNVDNDDNENDFLTVYRAANDCLSDLTTFQSEKTSFILTPKTYLSLGTLKVRTLAKPGKSELVLSEMNRYRWDIVGLSETNLPSTGIERIKDITLITSGRSDGVHRRGVGFLLSKRAKQSLLAFHPVSERIITIRLKGSITNMTIVKVYATDSSWSDQEAKECKVTWRSPDGHTANMIDYILVDKRWKSSVLNTVSIAGGDFDSDLDQVMSELRLRIRKPQ</sequence>
<name>A0AA88HSI5_ARTSF</name>
<proteinExistence type="predicted"/>
<organism evidence="2 3">
    <name type="scientific">Artemia franciscana</name>
    <name type="common">Brine shrimp</name>
    <name type="synonym">Artemia sanfranciscana</name>
    <dbReference type="NCBI Taxonomy" id="6661"/>
    <lineage>
        <taxon>Eukaryota</taxon>
        <taxon>Metazoa</taxon>
        <taxon>Ecdysozoa</taxon>
        <taxon>Arthropoda</taxon>
        <taxon>Crustacea</taxon>
        <taxon>Branchiopoda</taxon>
        <taxon>Anostraca</taxon>
        <taxon>Artemiidae</taxon>
        <taxon>Artemia</taxon>
    </lineage>
</organism>
<feature type="region of interest" description="Disordered" evidence="1">
    <location>
        <begin position="1"/>
        <end position="39"/>
    </location>
</feature>
<gene>
    <name evidence="2" type="ORF">QYM36_011501</name>
</gene>